<dbReference type="EMBL" id="BAABRI010000031">
    <property type="protein sequence ID" value="GAA5484690.1"/>
    <property type="molecule type" value="Genomic_DNA"/>
</dbReference>
<comment type="caution">
    <text evidence="2">The sequence shown here is derived from an EMBL/GenBank/DDBJ whole genome shotgun (WGS) entry which is preliminary data.</text>
</comment>
<organism evidence="2 3">
    <name type="scientific">Haloferula sargassicola</name>
    <dbReference type="NCBI Taxonomy" id="490096"/>
    <lineage>
        <taxon>Bacteria</taxon>
        <taxon>Pseudomonadati</taxon>
        <taxon>Verrucomicrobiota</taxon>
        <taxon>Verrucomicrobiia</taxon>
        <taxon>Verrucomicrobiales</taxon>
        <taxon>Verrucomicrobiaceae</taxon>
        <taxon>Haloferula</taxon>
    </lineage>
</organism>
<gene>
    <name evidence="2" type="ORF">Hsar01_03936</name>
</gene>
<dbReference type="Proteomes" id="UP001476282">
    <property type="component" value="Unassembled WGS sequence"/>
</dbReference>
<evidence type="ECO:0000313" key="3">
    <source>
        <dbReference type="Proteomes" id="UP001476282"/>
    </source>
</evidence>
<feature type="region of interest" description="Disordered" evidence="1">
    <location>
        <begin position="145"/>
        <end position="170"/>
    </location>
</feature>
<sequence>MFAGVLLAVACDPPAESPEAPTPPGKKDPAAVEVLKEVGRSLDEMGERIANTGETAKKPDKPAEAGKDPATGEAEAATEPGTGPDKPATPVAIPVAEPAEGKPGYIVSPFSGKLVDVRGIAAGTLVQDPDFPAEEKKYFRVPEGADEVAEDPSTPAVEEGAESAGVRPRA</sequence>
<feature type="compositionally biased region" description="Basic and acidic residues" evidence="1">
    <location>
        <begin position="55"/>
        <end position="67"/>
    </location>
</feature>
<evidence type="ECO:0008006" key="4">
    <source>
        <dbReference type="Google" id="ProtNLM"/>
    </source>
</evidence>
<name>A0ABP9UTY5_9BACT</name>
<accession>A0ABP9UTY5</accession>
<feature type="region of interest" description="Disordered" evidence="1">
    <location>
        <begin position="41"/>
        <end position="92"/>
    </location>
</feature>
<reference evidence="2 3" key="1">
    <citation type="submission" date="2024-02" db="EMBL/GenBank/DDBJ databases">
        <title>Haloferula sargassicola NBRC 104335.</title>
        <authorList>
            <person name="Ichikawa N."/>
            <person name="Katano-Makiyama Y."/>
            <person name="Hidaka K."/>
        </authorList>
    </citation>
    <scope>NUCLEOTIDE SEQUENCE [LARGE SCALE GENOMIC DNA]</scope>
    <source>
        <strain evidence="2 3">NBRC 104335</strain>
    </source>
</reference>
<evidence type="ECO:0000313" key="2">
    <source>
        <dbReference type="EMBL" id="GAA5484690.1"/>
    </source>
</evidence>
<proteinExistence type="predicted"/>
<feature type="compositionally biased region" description="Low complexity" evidence="1">
    <location>
        <begin position="69"/>
        <end position="84"/>
    </location>
</feature>
<dbReference type="RefSeq" id="WP_353568797.1">
    <property type="nucleotide sequence ID" value="NZ_BAABRI010000031.1"/>
</dbReference>
<evidence type="ECO:0000256" key="1">
    <source>
        <dbReference type="SAM" id="MobiDB-lite"/>
    </source>
</evidence>
<protein>
    <recommendedName>
        <fullName evidence="4">Lipoprotein</fullName>
    </recommendedName>
</protein>
<keyword evidence="3" id="KW-1185">Reference proteome</keyword>